<gene>
    <name evidence="2" type="ORF">CM83_26800</name>
</gene>
<accession>A0A0A9YPB6</accession>
<sequence length="490" mass="52598">PPLSVHSTPSLVIPPSAASPPHHSSTNSALPPTPCQTAPTPLPVCCGLDPSTFLASPSRCSNFSVYSPAMLVMLRPLLLLLLSHATSLGSPMSLRLRISNSVVYSTHLYHCLLLVARSIVVVPSLALSLSLYSLFFLLLLYHFYRLLVGLYCLWQLRWYSSCSHYSTPPASYAMLWDCGSHNPLVQPTPLRLSHPLRLCSHHLSLLVLDPPASPPAPVADAAAAVYPPDFPTHPTPAGSATVYGRPLFAALCSTTGCGTSAGIVVGTVAPRRVCPTVCAQYNFHGSCSSTSSPSALLPHHQLVLAASSGLGNLELSRISTTVLLRPPPPPTSSCPSPARTCTVLETNPFACHTRTGIRRSSVSGSQHCRGPLPRRRRTYLAGPSCRTLCSVLAQSLWNFCSFYSSCTYPRTPHTWIRGPCTLYFGCNPRIGCRAACHSTNGCTNTPLYLLHSTPRSSHASLGTATCFLYLPSTLSYSNRSSFLGSTTTVW</sequence>
<protein>
    <submittedName>
        <fullName evidence="2">Uncharacterized protein</fullName>
    </submittedName>
</protein>
<evidence type="ECO:0000256" key="1">
    <source>
        <dbReference type="SAM" id="MobiDB-lite"/>
    </source>
</evidence>
<feature type="non-terminal residue" evidence="2">
    <location>
        <position position="1"/>
    </location>
</feature>
<feature type="compositionally biased region" description="Polar residues" evidence="1">
    <location>
        <begin position="1"/>
        <end position="10"/>
    </location>
</feature>
<proteinExistence type="predicted"/>
<reference evidence="2" key="2">
    <citation type="submission" date="2014-07" db="EMBL/GenBank/DDBJ databases">
        <authorList>
            <person name="Hull J."/>
        </authorList>
    </citation>
    <scope>NUCLEOTIDE SEQUENCE</scope>
</reference>
<evidence type="ECO:0000313" key="2">
    <source>
        <dbReference type="EMBL" id="JAG31375.1"/>
    </source>
</evidence>
<dbReference type="EMBL" id="GBHO01012229">
    <property type="protein sequence ID" value="JAG31375.1"/>
    <property type="molecule type" value="Transcribed_RNA"/>
</dbReference>
<dbReference type="AlphaFoldDB" id="A0A0A9YPB6"/>
<organism evidence="2">
    <name type="scientific">Lygus hesperus</name>
    <name type="common">Western plant bug</name>
    <dbReference type="NCBI Taxonomy" id="30085"/>
    <lineage>
        <taxon>Eukaryota</taxon>
        <taxon>Metazoa</taxon>
        <taxon>Ecdysozoa</taxon>
        <taxon>Arthropoda</taxon>
        <taxon>Hexapoda</taxon>
        <taxon>Insecta</taxon>
        <taxon>Pterygota</taxon>
        <taxon>Neoptera</taxon>
        <taxon>Paraneoptera</taxon>
        <taxon>Hemiptera</taxon>
        <taxon>Heteroptera</taxon>
        <taxon>Panheteroptera</taxon>
        <taxon>Cimicomorpha</taxon>
        <taxon>Miridae</taxon>
        <taxon>Mirini</taxon>
        <taxon>Lygus</taxon>
    </lineage>
</organism>
<feature type="region of interest" description="Disordered" evidence="1">
    <location>
        <begin position="1"/>
        <end position="33"/>
    </location>
</feature>
<reference evidence="2" key="1">
    <citation type="journal article" date="2014" name="PLoS ONE">
        <title>Transcriptome-Based Identification of ABC Transporters in the Western Tarnished Plant Bug Lygus hesperus.</title>
        <authorList>
            <person name="Hull J.J."/>
            <person name="Chaney K."/>
            <person name="Geib S.M."/>
            <person name="Fabrick J.A."/>
            <person name="Brent C.S."/>
            <person name="Walsh D."/>
            <person name="Lavine L.C."/>
        </authorList>
    </citation>
    <scope>NUCLEOTIDE SEQUENCE</scope>
</reference>
<feature type="compositionally biased region" description="Low complexity" evidence="1">
    <location>
        <begin position="14"/>
        <end position="25"/>
    </location>
</feature>
<name>A0A0A9YPB6_LYGHE</name>